<organism evidence="2 3">
    <name type="scientific">Corynebacterium meridianum</name>
    <dbReference type="NCBI Taxonomy" id="2765363"/>
    <lineage>
        <taxon>Bacteria</taxon>
        <taxon>Bacillati</taxon>
        <taxon>Actinomycetota</taxon>
        <taxon>Actinomycetes</taxon>
        <taxon>Mycobacteriales</taxon>
        <taxon>Corynebacteriaceae</taxon>
        <taxon>Corynebacterium</taxon>
    </lineage>
</organism>
<dbReference type="EMBL" id="JAEIOS010000009">
    <property type="protein sequence ID" value="MBI8988358.1"/>
    <property type="molecule type" value="Genomic_DNA"/>
</dbReference>
<dbReference type="AlphaFoldDB" id="A0A934M9S3"/>
<name>A0A934M9S3_9CORY</name>
<accession>A0A934M9S3</accession>
<gene>
    <name evidence="2" type="ORF">JDV75_01065</name>
</gene>
<feature type="signal peptide" evidence="1">
    <location>
        <begin position="1"/>
        <end position="28"/>
    </location>
</feature>
<proteinExistence type="predicted"/>
<dbReference type="Proteomes" id="UP000645966">
    <property type="component" value="Unassembled WGS sequence"/>
</dbReference>
<sequence>MSSRSRALPRTAVAVLAALTIVCPLASAIGVSVAAADVNSPIGLEPTPGKQQSYPDDHPALAWGIGSSFVNYVDGHQPQHVLDGARFLNGSVQWLYISTSTLADGRIQVQYR</sequence>
<protein>
    <recommendedName>
        <fullName evidence="4">Secreted protein</fullName>
    </recommendedName>
</protein>
<reference evidence="2" key="1">
    <citation type="submission" date="2020-12" db="EMBL/GenBank/DDBJ databases">
        <title>Genome public.</title>
        <authorList>
            <person name="Sun Q."/>
        </authorList>
    </citation>
    <scope>NUCLEOTIDE SEQUENCE</scope>
    <source>
        <strain evidence="2">CCM 8863</strain>
    </source>
</reference>
<comment type="caution">
    <text evidence="2">The sequence shown here is derived from an EMBL/GenBank/DDBJ whole genome shotgun (WGS) entry which is preliminary data.</text>
</comment>
<dbReference type="RefSeq" id="WP_198737405.1">
    <property type="nucleotide sequence ID" value="NZ_JAEIOS010000009.1"/>
</dbReference>
<keyword evidence="3" id="KW-1185">Reference proteome</keyword>
<evidence type="ECO:0008006" key="4">
    <source>
        <dbReference type="Google" id="ProtNLM"/>
    </source>
</evidence>
<keyword evidence="1" id="KW-0732">Signal</keyword>
<evidence type="ECO:0000256" key="1">
    <source>
        <dbReference type="SAM" id="SignalP"/>
    </source>
</evidence>
<feature type="chain" id="PRO_5038669854" description="Secreted protein" evidence="1">
    <location>
        <begin position="29"/>
        <end position="112"/>
    </location>
</feature>
<evidence type="ECO:0000313" key="2">
    <source>
        <dbReference type="EMBL" id="MBI8988358.1"/>
    </source>
</evidence>
<evidence type="ECO:0000313" key="3">
    <source>
        <dbReference type="Proteomes" id="UP000645966"/>
    </source>
</evidence>